<accession>A0A060RET4</accession>
<dbReference type="HOGENOM" id="CLU_2382976_0_0_10"/>
<evidence type="ECO:0000259" key="1">
    <source>
        <dbReference type="Pfam" id="PF05598"/>
    </source>
</evidence>
<feature type="domain" description="Transposase InsH N-terminal" evidence="1">
    <location>
        <begin position="8"/>
        <end position="70"/>
    </location>
</feature>
<protein>
    <submittedName>
        <fullName evidence="2">Mobile element protein</fullName>
    </submittedName>
</protein>
<name>A0A060RET4_9BACT</name>
<dbReference type="KEGG" id="rbc:BN938_2939"/>
<organism evidence="2 3">
    <name type="scientific">Mucinivorans hirudinis</name>
    <dbReference type="NCBI Taxonomy" id="1433126"/>
    <lineage>
        <taxon>Bacteria</taxon>
        <taxon>Pseudomonadati</taxon>
        <taxon>Bacteroidota</taxon>
        <taxon>Bacteroidia</taxon>
        <taxon>Bacteroidales</taxon>
        <taxon>Rikenellaceae</taxon>
        <taxon>Mucinivorans</taxon>
    </lineage>
</organism>
<reference evidence="2 3" key="1">
    <citation type="journal article" date="2015" name="Genome Announc.">
        <title>Complete Genome Sequence of the Novel Leech Symbiont Mucinivorans hirudinis M3T.</title>
        <authorList>
            <person name="Nelson M.C."/>
            <person name="Bomar L."/>
            <person name="Graf J."/>
        </authorList>
    </citation>
    <scope>NUCLEOTIDE SEQUENCE [LARGE SCALE GENOMIC DNA]</scope>
    <source>
        <strain evidence="3">M3</strain>
    </source>
</reference>
<evidence type="ECO:0000313" key="3">
    <source>
        <dbReference type="Proteomes" id="UP000027616"/>
    </source>
</evidence>
<sequence>MDLFRPMLDSFIDERHELVALANAIDWSYFEKEFSCYYSEFGAPSVPLRQIIGCLLLKQMYNLGDETIANPTSTPKSFFGVFLLKNGGDFILLS</sequence>
<proteinExistence type="predicted"/>
<gene>
    <name evidence="2" type="ORF">BN938_2939</name>
</gene>
<dbReference type="AlphaFoldDB" id="A0A060RET4"/>
<dbReference type="EMBL" id="HG934468">
    <property type="protein sequence ID" value="CDN33004.1"/>
    <property type="molecule type" value="Genomic_DNA"/>
</dbReference>
<dbReference type="STRING" id="1433126.BN938_2939"/>
<dbReference type="Proteomes" id="UP000027616">
    <property type="component" value="Chromosome I"/>
</dbReference>
<keyword evidence="3" id="KW-1185">Reference proteome</keyword>
<dbReference type="eggNOG" id="COG3039">
    <property type="taxonomic scope" value="Bacteria"/>
</dbReference>
<dbReference type="PANTHER" id="PTHR33803">
    <property type="entry name" value="IS1478 TRANSPOSASE"/>
    <property type="match status" value="1"/>
</dbReference>
<dbReference type="InterPro" id="IPR008490">
    <property type="entry name" value="Transposase_InsH_N"/>
</dbReference>
<dbReference type="OrthoDB" id="9762730at2"/>
<dbReference type="Pfam" id="PF05598">
    <property type="entry name" value="DUF772"/>
    <property type="match status" value="1"/>
</dbReference>
<evidence type="ECO:0000313" key="2">
    <source>
        <dbReference type="EMBL" id="CDN33004.1"/>
    </source>
</evidence>
<dbReference type="PANTHER" id="PTHR33803:SF3">
    <property type="entry name" value="BLL1974 PROTEIN"/>
    <property type="match status" value="1"/>
</dbReference>